<dbReference type="AlphaFoldDB" id="A0AAD9PIT8"/>
<organism evidence="5 6">
    <name type="scientific">Babesia duncani</name>
    <dbReference type="NCBI Taxonomy" id="323732"/>
    <lineage>
        <taxon>Eukaryota</taxon>
        <taxon>Sar</taxon>
        <taxon>Alveolata</taxon>
        <taxon>Apicomplexa</taxon>
        <taxon>Aconoidasida</taxon>
        <taxon>Piroplasmida</taxon>
        <taxon>Babesiidae</taxon>
        <taxon>Babesia</taxon>
    </lineage>
</organism>
<accession>A0AAD9PIT8</accession>
<dbReference type="InterPro" id="IPR013823">
    <property type="entry name" value="Ribosomal_bL12_C"/>
</dbReference>
<dbReference type="InterPro" id="IPR014719">
    <property type="entry name" value="Ribosomal_bL12_C/ClpS-like"/>
</dbReference>
<feature type="region of interest" description="Disordered" evidence="3">
    <location>
        <begin position="118"/>
        <end position="154"/>
    </location>
</feature>
<dbReference type="Gene3D" id="3.30.1390.10">
    <property type="match status" value="1"/>
</dbReference>
<keyword evidence="6" id="KW-1185">Reference proteome</keyword>
<evidence type="ECO:0000313" key="5">
    <source>
        <dbReference type="EMBL" id="KAK2195227.1"/>
    </source>
</evidence>
<dbReference type="Proteomes" id="UP001214638">
    <property type="component" value="Unassembled WGS sequence"/>
</dbReference>
<dbReference type="CDD" id="cd00387">
    <property type="entry name" value="Ribosomal_L7_L12"/>
    <property type="match status" value="1"/>
</dbReference>
<evidence type="ECO:0000256" key="1">
    <source>
        <dbReference type="ARBA" id="ARBA00022980"/>
    </source>
</evidence>
<dbReference type="EMBL" id="JALLKP010000004">
    <property type="protein sequence ID" value="KAK2195227.1"/>
    <property type="molecule type" value="Genomic_DNA"/>
</dbReference>
<keyword evidence="2" id="KW-0687">Ribonucleoprotein</keyword>
<dbReference type="KEGG" id="bdw:94337197"/>
<gene>
    <name evidence="5" type="ORF">BdWA1_002900</name>
</gene>
<dbReference type="SUPFAM" id="SSF54736">
    <property type="entry name" value="ClpS-like"/>
    <property type="match status" value="1"/>
</dbReference>
<evidence type="ECO:0000256" key="2">
    <source>
        <dbReference type="ARBA" id="ARBA00023274"/>
    </source>
</evidence>
<proteinExistence type="predicted"/>
<dbReference type="GO" id="GO:0005840">
    <property type="term" value="C:ribosome"/>
    <property type="evidence" value="ECO:0007669"/>
    <property type="project" value="UniProtKB-KW"/>
</dbReference>
<protein>
    <submittedName>
        <fullName evidence="5">Bifunctional Ribosomal protein L7-L12</fullName>
    </submittedName>
</protein>
<dbReference type="InterPro" id="IPR000206">
    <property type="entry name" value="Ribosomal_bL12"/>
</dbReference>
<reference evidence="5" key="1">
    <citation type="journal article" date="2023" name="Nat. Microbiol.">
        <title>Babesia duncani multi-omics identifies virulence factors and drug targets.</title>
        <authorList>
            <person name="Singh P."/>
            <person name="Lonardi S."/>
            <person name="Liang Q."/>
            <person name="Vydyam P."/>
            <person name="Khabirova E."/>
            <person name="Fang T."/>
            <person name="Gihaz S."/>
            <person name="Thekkiniath J."/>
            <person name="Munshi M."/>
            <person name="Abel S."/>
            <person name="Ciampossin L."/>
            <person name="Batugedara G."/>
            <person name="Gupta M."/>
            <person name="Lu X.M."/>
            <person name="Lenz T."/>
            <person name="Chakravarty S."/>
            <person name="Cornillot E."/>
            <person name="Hu Y."/>
            <person name="Ma W."/>
            <person name="Gonzalez L.M."/>
            <person name="Sanchez S."/>
            <person name="Estrada K."/>
            <person name="Sanchez-Flores A."/>
            <person name="Montero E."/>
            <person name="Harb O.S."/>
            <person name="Le Roch K.G."/>
            <person name="Mamoun C.B."/>
        </authorList>
    </citation>
    <scope>NUCLEOTIDE SEQUENCE</scope>
    <source>
        <strain evidence="5">WA1</strain>
    </source>
</reference>
<dbReference type="GO" id="GO:0006412">
    <property type="term" value="P:translation"/>
    <property type="evidence" value="ECO:0007669"/>
    <property type="project" value="InterPro"/>
</dbReference>
<feature type="domain" description="Large ribosomal subunit protein bL12 C-terminal" evidence="4">
    <location>
        <begin position="157"/>
        <end position="222"/>
    </location>
</feature>
<dbReference type="Pfam" id="PF00542">
    <property type="entry name" value="Ribosomal_L12"/>
    <property type="match status" value="1"/>
</dbReference>
<keyword evidence="1 5" id="KW-0689">Ribosomal protein</keyword>
<feature type="compositionally biased region" description="Low complexity" evidence="3">
    <location>
        <begin position="133"/>
        <end position="149"/>
    </location>
</feature>
<dbReference type="GeneID" id="94337197"/>
<dbReference type="GO" id="GO:0003735">
    <property type="term" value="F:structural constituent of ribosome"/>
    <property type="evidence" value="ECO:0007669"/>
    <property type="project" value="InterPro"/>
</dbReference>
<dbReference type="RefSeq" id="XP_067802070.1">
    <property type="nucleotide sequence ID" value="XM_067947919.1"/>
</dbReference>
<evidence type="ECO:0000259" key="4">
    <source>
        <dbReference type="Pfam" id="PF00542"/>
    </source>
</evidence>
<comment type="caution">
    <text evidence="5">The sequence shown here is derived from an EMBL/GenBank/DDBJ whole genome shotgun (WGS) entry which is preliminary data.</text>
</comment>
<dbReference type="GO" id="GO:0003729">
    <property type="term" value="F:mRNA binding"/>
    <property type="evidence" value="ECO:0007669"/>
    <property type="project" value="TreeGrafter"/>
</dbReference>
<dbReference type="PANTHER" id="PTHR45987">
    <property type="entry name" value="39S RIBOSOMAL PROTEIN L12"/>
    <property type="match status" value="1"/>
</dbReference>
<dbReference type="PANTHER" id="PTHR45987:SF4">
    <property type="entry name" value="LARGE RIBOSOMAL SUBUNIT PROTEIN BL12M"/>
    <property type="match status" value="1"/>
</dbReference>
<evidence type="ECO:0000313" key="6">
    <source>
        <dbReference type="Proteomes" id="UP001214638"/>
    </source>
</evidence>
<name>A0AAD9PIT8_9APIC</name>
<dbReference type="GO" id="GO:1990904">
    <property type="term" value="C:ribonucleoprotein complex"/>
    <property type="evidence" value="ECO:0007669"/>
    <property type="project" value="UniProtKB-KW"/>
</dbReference>
<sequence length="222" mass="24046">MFQRTFTTSTQRYINTRKHYISTRHYSNGSIDIFKRLKDGGANANSEETRKPSDRVIKLADEILNLTLLESADLCDLCHQRLAGNAMSEYQLGPRTPFPHPQGFFAPNMPPMMGIPNMPVPPAATAQPSNTGAPATTAQSSTASSAPPQAEKEPSVVKLVGFDAAKKIGVIKTIRTITGLGLRESKELVEGFPRVVISDVGGEKAKEIAKQIQQAGGEVKLE</sequence>
<evidence type="ECO:0000256" key="3">
    <source>
        <dbReference type="SAM" id="MobiDB-lite"/>
    </source>
</evidence>